<dbReference type="GO" id="GO:0005975">
    <property type="term" value="P:carbohydrate metabolic process"/>
    <property type="evidence" value="ECO:0007669"/>
    <property type="project" value="InterPro"/>
</dbReference>
<dbReference type="Proteomes" id="UP000507222">
    <property type="component" value="Unassembled WGS sequence"/>
</dbReference>
<comment type="similarity">
    <text evidence="2 8">Belongs to the glycosyl hydrolase 17 family.</text>
</comment>
<evidence type="ECO:0000313" key="10">
    <source>
        <dbReference type="Proteomes" id="UP000507222"/>
    </source>
</evidence>
<dbReference type="GO" id="GO:0042973">
    <property type="term" value="F:glucan endo-1,3-beta-D-glucosidase activity"/>
    <property type="evidence" value="ECO:0007669"/>
    <property type="project" value="UniProtKB-EC"/>
</dbReference>
<evidence type="ECO:0000256" key="8">
    <source>
        <dbReference type="RuleBase" id="RU004335"/>
    </source>
</evidence>
<dbReference type="PANTHER" id="PTHR32227">
    <property type="entry name" value="GLUCAN ENDO-1,3-BETA-GLUCOSIDASE BG1-RELATED-RELATED"/>
    <property type="match status" value="1"/>
</dbReference>
<organism evidence="9 10">
    <name type="scientific">Prunus armeniaca</name>
    <name type="common">Apricot</name>
    <name type="synonym">Armeniaca vulgaris</name>
    <dbReference type="NCBI Taxonomy" id="36596"/>
    <lineage>
        <taxon>Eukaryota</taxon>
        <taxon>Viridiplantae</taxon>
        <taxon>Streptophyta</taxon>
        <taxon>Embryophyta</taxon>
        <taxon>Tracheophyta</taxon>
        <taxon>Spermatophyta</taxon>
        <taxon>Magnoliopsida</taxon>
        <taxon>eudicotyledons</taxon>
        <taxon>Gunneridae</taxon>
        <taxon>Pentapetalae</taxon>
        <taxon>rosids</taxon>
        <taxon>fabids</taxon>
        <taxon>Rosales</taxon>
        <taxon>Rosaceae</taxon>
        <taxon>Amygdaloideae</taxon>
        <taxon>Amygdaleae</taxon>
        <taxon>Prunus</taxon>
    </lineage>
</organism>
<keyword evidence="5" id="KW-0326">Glycosidase</keyword>
<proteinExistence type="inferred from homology"/>
<evidence type="ECO:0000313" key="9">
    <source>
        <dbReference type="EMBL" id="CAB4288639.1"/>
    </source>
</evidence>
<evidence type="ECO:0000256" key="3">
    <source>
        <dbReference type="ARBA" id="ARBA00012780"/>
    </source>
</evidence>
<evidence type="ECO:0000256" key="1">
    <source>
        <dbReference type="ARBA" id="ARBA00000382"/>
    </source>
</evidence>
<dbReference type="EMBL" id="CAEKDK010000007">
    <property type="protein sequence ID" value="CAB4288639.1"/>
    <property type="molecule type" value="Genomic_DNA"/>
</dbReference>
<name>A0A6J5VHS0_PRUAR</name>
<dbReference type="Pfam" id="PF00332">
    <property type="entry name" value="Glyco_hydro_17"/>
    <property type="match status" value="1"/>
</dbReference>
<evidence type="ECO:0000256" key="2">
    <source>
        <dbReference type="ARBA" id="ARBA00008773"/>
    </source>
</evidence>
<accession>A0A6J5VHS0</accession>
<dbReference type="EC" id="3.2.1.39" evidence="3"/>
<keyword evidence="4" id="KW-0378">Hydrolase</keyword>
<dbReference type="SUPFAM" id="SSF51445">
    <property type="entry name" value="(Trans)glycosidases"/>
    <property type="match status" value="1"/>
</dbReference>
<evidence type="ECO:0000256" key="7">
    <source>
        <dbReference type="ARBA" id="ARBA00033417"/>
    </source>
</evidence>
<evidence type="ECO:0000256" key="4">
    <source>
        <dbReference type="ARBA" id="ARBA00022801"/>
    </source>
</evidence>
<reference evidence="9 10" key="1">
    <citation type="submission" date="2020-05" db="EMBL/GenBank/DDBJ databases">
        <authorList>
            <person name="Campoy J."/>
            <person name="Schneeberger K."/>
            <person name="Spophaly S."/>
        </authorList>
    </citation>
    <scope>NUCLEOTIDE SEQUENCE [LARGE SCALE GENOMIC DNA]</scope>
    <source>
        <strain evidence="9">PruArmRojPasFocal</strain>
    </source>
</reference>
<dbReference type="InterPro" id="IPR044965">
    <property type="entry name" value="Glyco_hydro_17_plant"/>
</dbReference>
<gene>
    <name evidence="9" type="ORF">CURHAP_LOCUS46839</name>
</gene>
<dbReference type="Gene3D" id="3.20.20.80">
    <property type="entry name" value="Glycosidases"/>
    <property type="match status" value="1"/>
</dbReference>
<dbReference type="InterPro" id="IPR017853">
    <property type="entry name" value="GH"/>
</dbReference>
<dbReference type="AlphaFoldDB" id="A0A6J5VHS0"/>
<evidence type="ECO:0000256" key="6">
    <source>
        <dbReference type="ARBA" id="ARBA00033335"/>
    </source>
</evidence>
<sequence length="219" mass="24256">MEYISFLVETGVTSVAVQAFTGTYGINYGRIADNIPSSDKVVSLIRAAKMKNMKIYDADHDAIKAFRGTGLELVVVALLNGYLQAMSANDDQAMNWIKENVQAFLPDTLIRGICAGNEVLGMAEFELWGALVGAVKNIYKAVKKLQLADLVQITTPHAQAVFVRSCTFKKTVKRKYTKPFLELFAEIGSQFCLNAAPFLVYMADPANIDINYARFESKY</sequence>
<evidence type="ECO:0000256" key="5">
    <source>
        <dbReference type="ARBA" id="ARBA00023295"/>
    </source>
</evidence>
<comment type="catalytic activity">
    <reaction evidence="1">
        <text>Hydrolysis of (1-&gt;3)-beta-D-glucosidic linkages in (1-&gt;3)-beta-D-glucans.</text>
        <dbReference type="EC" id="3.2.1.39"/>
    </reaction>
</comment>
<protein>
    <recommendedName>
        <fullName evidence="3">glucan endo-1,3-beta-D-glucosidase</fullName>
        <ecNumber evidence="3">3.2.1.39</ecNumber>
    </recommendedName>
    <alternativeName>
        <fullName evidence="6">(1-&gt;3)-beta-glucan endohydrolase</fullName>
    </alternativeName>
    <alternativeName>
        <fullName evidence="7">Beta-1,3-endoglucanase</fullName>
    </alternativeName>
</protein>
<dbReference type="InterPro" id="IPR000490">
    <property type="entry name" value="Glyco_hydro_17"/>
</dbReference>